<evidence type="ECO:0000256" key="2">
    <source>
        <dbReference type="ARBA" id="ARBA00022679"/>
    </source>
</evidence>
<gene>
    <name evidence="4" type="ORF">CCMP2556_LOCUS33340</name>
</gene>
<name>A0ABP0NWZ6_9DINO</name>
<dbReference type="Gene3D" id="3.40.50.150">
    <property type="entry name" value="Vaccinia Virus protein VP39"/>
    <property type="match status" value="1"/>
</dbReference>
<feature type="compositionally biased region" description="Polar residues" evidence="3">
    <location>
        <begin position="58"/>
        <end position="70"/>
    </location>
</feature>
<evidence type="ECO:0000256" key="3">
    <source>
        <dbReference type="SAM" id="MobiDB-lite"/>
    </source>
</evidence>
<feature type="region of interest" description="Disordered" evidence="3">
    <location>
        <begin position="1"/>
        <end position="74"/>
    </location>
</feature>
<keyword evidence="2" id="KW-0808">Transferase</keyword>
<dbReference type="SUPFAM" id="SSF53335">
    <property type="entry name" value="S-adenosyl-L-methionine-dependent methyltransferases"/>
    <property type="match status" value="1"/>
</dbReference>
<evidence type="ECO:0008006" key="6">
    <source>
        <dbReference type="Google" id="ProtNLM"/>
    </source>
</evidence>
<accession>A0ABP0NWZ6</accession>
<dbReference type="Proteomes" id="UP001642484">
    <property type="component" value="Unassembled WGS sequence"/>
</dbReference>
<reference evidence="4 5" key="1">
    <citation type="submission" date="2024-02" db="EMBL/GenBank/DDBJ databases">
        <authorList>
            <person name="Chen Y."/>
            <person name="Shah S."/>
            <person name="Dougan E. K."/>
            <person name="Thang M."/>
            <person name="Chan C."/>
        </authorList>
    </citation>
    <scope>NUCLEOTIDE SEQUENCE [LARGE SCALE GENOMIC DNA]</scope>
</reference>
<organism evidence="4 5">
    <name type="scientific">Durusdinium trenchii</name>
    <dbReference type="NCBI Taxonomy" id="1381693"/>
    <lineage>
        <taxon>Eukaryota</taxon>
        <taxon>Sar</taxon>
        <taxon>Alveolata</taxon>
        <taxon>Dinophyceae</taxon>
        <taxon>Suessiales</taxon>
        <taxon>Symbiodiniaceae</taxon>
        <taxon>Durusdinium</taxon>
    </lineage>
</organism>
<keyword evidence="5" id="KW-1185">Reference proteome</keyword>
<dbReference type="InterPro" id="IPR029063">
    <property type="entry name" value="SAM-dependent_MTases_sf"/>
</dbReference>
<evidence type="ECO:0000256" key="1">
    <source>
        <dbReference type="ARBA" id="ARBA00022603"/>
    </source>
</evidence>
<dbReference type="InterPro" id="IPR001525">
    <property type="entry name" value="C5_MeTfrase"/>
</dbReference>
<feature type="region of interest" description="Disordered" evidence="3">
    <location>
        <begin position="609"/>
        <end position="651"/>
    </location>
</feature>
<feature type="compositionally biased region" description="Basic and acidic residues" evidence="3">
    <location>
        <begin position="133"/>
        <end position="152"/>
    </location>
</feature>
<sequence length="664" mass="71789">MKRPRSEGGEEESDGEWDPYPQDSEAEIVGPVSSSDSEPCLSEGERLEDTAVVGAGQPPQTDPASPNQAEISEAESGATLVLGGGRLKDLVANTNNVGRPGSLPGACSLSIFEESPTEAGLIDATGSHLSGSTEDHVPVPRENTSEKGKGHGDGGPVGQFGLKPPVMEKTDEGYKPLAAWRDPFLEYFNPLFEHCEWNRCIRLGTCCSGSGSPRLGLKAIGLPVTETVSVDPSPASFKAVQSLGQLPDHHLQLASELLLGEGMCSVHKGHCRISPLPDDIWVCGFPCAPFSTQRPDRYQGGQWKTHIQTEVMYEVAKCLAKHQPALAVLENVPGFVREGKMRNAENRSTSIWDSQHLSDSPLDSLLAEINRGKTPETRQYFHHLARIDSQIFLDTPRDRVYILLVHADLGAAVMDRAVEILNKFLLQSTTHPVVTPWQDLLLPETSPFLAKKLSDLQAYLAFAFPFFLTFSGESSGSSLGLDFDSMLHLAASNDYDQGLQTTQWASRDNFRKVGAASFHNPLDFATFFAEADAMEPYCTDARLRCLGFPDVQTLTKDMSFAEASSLVGQAMAVPAVTMACLCLLVAACEKNALGDLCNYQPGSGASFAAAPRNQQAGGEPDLVAEHADSDPEQLFSDDGNDGKNSRALSPEAYLKELKEVHKVT</sequence>
<dbReference type="EMBL" id="CAXAMN010022265">
    <property type="protein sequence ID" value="CAK9067878.1"/>
    <property type="molecule type" value="Genomic_DNA"/>
</dbReference>
<keyword evidence="1" id="KW-0489">Methyltransferase</keyword>
<feature type="non-terminal residue" evidence="4">
    <location>
        <position position="664"/>
    </location>
</feature>
<proteinExistence type="predicted"/>
<evidence type="ECO:0000313" key="4">
    <source>
        <dbReference type="EMBL" id="CAK9067878.1"/>
    </source>
</evidence>
<protein>
    <recommendedName>
        <fullName evidence="6">DNA (cytosine-5-)-methyltransferase</fullName>
    </recommendedName>
</protein>
<dbReference type="Pfam" id="PF00145">
    <property type="entry name" value="DNA_methylase"/>
    <property type="match status" value="1"/>
</dbReference>
<evidence type="ECO:0000313" key="5">
    <source>
        <dbReference type="Proteomes" id="UP001642484"/>
    </source>
</evidence>
<comment type="caution">
    <text evidence="4">The sequence shown here is derived from an EMBL/GenBank/DDBJ whole genome shotgun (WGS) entry which is preliminary data.</text>
</comment>
<feature type="region of interest" description="Disordered" evidence="3">
    <location>
        <begin position="122"/>
        <end position="158"/>
    </location>
</feature>